<keyword evidence="4" id="KW-1185">Reference proteome</keyword>
<evidence type="ECO:0000256" key="1">
    <source>
        <dbReference type="SAM" id="Coils"/>
    </source>
</evidence>
<evidence type="ECO:0000313" key="4">
    <source>
        <dbReference type="Proteomes" id="UP000018208"/>
    </source>
</evidence>
<dbReference type="Proteomes" id="UP000018208">
    <property type="component" value="Unassembled WGS sequence"/>
</dbReference>
<protein>
    <submittedName>
        <fullName evidence="2">Uncharacterized protein</fullName>
    </submittedName>
</protein>
<accession>V6LJN6</accession>
<dbReference type="EMBL" id="AUWU02000005">
    <property type="protein sequence ID" value="KAH0572703.1"/>
    <property type="molecule type" value="Genomic_DNA"/>
</dbReference>
<organism evidence="2">
    <name type="scientific">Spironucleus salmonicida</name>
    <dbReference type="NCBI Taxonomy" id="348837"/>
    <lineage>
        <taxon>Eukaryota</taxon>
        <taxon>Metamonada</taxon>
        <taxon>Diplomonadida</taxon>
        <taxon>Hexamitidae</taxon>
        <taxon>Hexamitinae</taxon>
        <taxon>Spironucleus</taxon>
    </lineage>
</organism>
<reference evidence="3" key="2">
    <citation type="submission" date="2020-12" db="EMBL/GenBank/DDBJ databases">
        <title>New Spironucleus salmonicida genome in near-complete chromosomes.</title>
        <authorList>
            <person name="Xu F."/>
            <person name="Kurt Z."/>
            <person name="Jimenez-Gonzalez A."/>
            <person name="Astvaldsson A."/>
            <person name="Andersson J.O."/>
            <person name="Svard S.G."/>
        </authorList>
    </citation>
    <scope>NUCLEOTIDE SEQUENCE</scope>
    <source>
        <strain evidence="3">ATCC 50377</strain>
    </source>
</reference>
<sequence length="551" mass="65194">MNFDAEVSNFITKLLNEETPHENNPPKEYSYIQDANEKQVKTTLNIKQKYQDLKLQYDFQLSEINRLTTSYTDIKAQLMYSTENFEKDKKNQLAEFNQKISSFQQITKQKIDQLLIEKEQLAVQNTDFAKKYQLLQVSLNDKVFDQNKDLNNQFTALKLNFDQKLQNEKQKLKRKFQTEFEEKQSSLLKQAENDLAVKIEPQINNIVASHKLKIQQLNADFTDEKLKMQQSFNEKLQFELENQRKILIQQNIQEQEQVLKQQYLNANKQVENAELHLNFKIRQINENNELNIANLRKQNSTNLENARLEFSEKETKFQSKIDILERQGVKLADDFQALKAKMEAKYNTELQEIRGSYREFAVQLFKQQKQAILNDIKEQQTSQIKKIIIDVESQNQIEMQQKSDEYLEQKLEFQRIIANLQKNFQEGQIDLLQVRNELEMIQKQLNYKNHQLVEISTQLETKLGVNIEIQQGKNETLKMATEDQYSTIMMFVIRQNTKEKEILGKVKNQIQGIVSEKDQQIGELKQQIGLLRLENQKFQVMLMDLEDVSLI</sequence>
<dbReference type="EMBL" id="KI546111">
    <property type="protein sequence ID" value="EST44737.1"/>
    <property type="molecule type" value="Genomic_DNA"/>
</dbReference>
<keyword evidence="1" id="KW-0175">Coiled coil</keyword>
<evidence type="ECO:0000313" key="2">
    <source>
        <dbReference type="EMBL" id="EST44737.1"/>
    </source>
</evidence>
<name>V6LJN6_9EUKA</name>
<evidence type="ECO:0000313" key="3">
    <source>
        <dbReference type="EMBL" id="KAH0572703.1"/>
    </source>
</evidence>
<feature type="coiled-coil region" evidence="1">
    <location>
        <begin position="249"/>
        <end position="276"/>
    </location>
</feature>
<proteinExistence type="predicted"/>
<dbReference type="AlphaFoldDB" id="V6LJN6"/>
<dbReference type="VEuPathDB" id="GiardiaDB:SS50377_24815"/>
<gene>
    <name evidence="2" type="ORF">SS50377_15357</name>
    <name evidence="3" type="ORF">SS50377_24815</name>
</gene>
<reference evidence="2 3" key="1">
    <citation type="journal article" date="2014" name="PLoS Genet.">
        <title>The Genome of Spironucleus salmonicida Highlights a Fish Pathogen Adapted to Fluctuating Environments.</title>
        <authorList>
            <person name="Xu F."/>
            <person name="Jerlstrom-Hultqvist J."/>
            <person name="Einarsson E."/>
            <person name="Astvaldsson A."/>
            <person name="Svard S.G."/>
            <person name="Andersson J.O."/>
        </authorList>
    </citation>
    <scope>NUCLEOTIDE SEQUENCE</scope>
    <source>
        <strain evidence="3">ATCC 50377</strain>
    </source>
</reference>